<feature type="region of interest" description="Disordered" evidence="1">
    <location>
        <begin position="1"/>
        <end position="22"/>
    </location>
</feature>
<dbReference type="AlphaFoldDB" id="A0A6B0S0I5"/>
<reference evidence="2" key="1">
    <citation type="submission" date="2019-10" db="EMBL/GenBank/DDBJ databases">
        <title>The sequence and de novo assembly of the wild yak genome.</title>
        <authorList>
            <person name="Liu Y."/>
        </authorList>
    </citation>
    <scope>NUCLEOTIDE SEQUENCE [LARGE SCALE GENOMIC DNA]</scope>
    <source>
        <strain evidence="2">WY2019</strain>
    </source>
</reference>
<evidence type="ECO:0000313" key="2">
    <source>
        <dbReference type="EMBL" id="MXQ95968.1"/>
    </source>
</evidence>
<sequence>MMALSSAVSRRRKKTTKGTQRGAWSVLRDSECLLLREHMNRHPFLASITDPPAGILQNQAYGINGRRESQPQEALTEHRAALWT</sequence>
<evidence type="ECO:0000256" key="1">
    <source>
        <dbReference type="SAM" id="MobiDB-lite"/>
    </source>
</evidence>
<dbReference type="EMBL" id="VBQZ03000150">
    <property type="protein sequence ID" value="MXQ95968.1"/>
    <property type="molecule type" value="Genomic_DNA"/>
</dbReference>
<comment type="caution">
    <text evidence="2">The sequence shown here is derived from an EMBL/GenBank/DDBJ whole genome shotgun (WGS) entry which is preliminary data.</text>
</comment>
<protein>
    <submittedName>
        <fullName evidence="2">Uncharacterized protein</fullName>
    </submittedName>
</protein>
<accession>A0A6B0S0I5</accession>
<keyword evidence="3" id="KW-1185">Reference proteome</keyword>
<gene>
    <name evidence="2" type="ORF">E5288_WYG020277</name>
</gene>
<name>A0A6B0S0I5_9CETA</name>
<organism evidence="2 3">
    <name type="scientific">Bos mutus</name>
    <name type="common">wild yak</name>
    <dbReference type="NCBI Taxonomy" id="72004"/>
    <lineage>
        <taxon>Eukaryota</taxon>
        <taxon>Metazoa</taxon>
        <taxon>Chordata</taxon>
        <taxon>Craniata</taxon>
        <taxon>Vertebrata</taxon>
        <taxon>Euteleostomi</taxon>
        <taxon>Mammalia</taxon>
        <taxon>Eutheria</taxon>
        <taxon>Laurasiatheria</taxon>
        <taxon>Artiodactyla</taxon>
        <taxon>Ruminantia</taxon>
        <taxon>Pecora</taxon>
        <taxon>Bovidae</taxon>
        <taxon>Bovinae</taxon>
        <taxon>Bos</taxon>
    </lineage>
</organism>
<proteinExistence type="predicted"/>
<dbReference type="Proteomes" id="UP000322234">
    <property type="component" value="Unassembled WGS sequence"/>
</dbReference>
<evidence type="ECO:0000313" key="3">
    <source>
        <dbReference type="Proteomes" id="UP000322234"/>
    </source>
</evidence>